<dbReference type="Pfam" id="PF25198">
    <property type="entry name" value="Spore_GerAC_N"/>
    <property type="match status" value="1"/>
</dbReference>
<name>A0A6A8DLC7_9BACI</name>
<dbReference type="GO" id="GO:0016020">
    <property type="term" value="C:membrane"/>
    <property type="evidence" value="ECO:0007669"/>
    <property type="project" value="UniProtKB-SubCell"/>
</dbReference>
<dbReference type="GO" id="GO:0009847">
    <property type="term" value="P:spore germination"/>
    <property type="evidence" value="ECO:0007669"/>
    <property type="project" value="InterPro"/>
</dbReference>
<evidence type="ECO:0000259" key="8">
    <source>
        <dbReference type="Pfam" id="PF05504"/>
    </source>
</evidence>
<sequence>MKKILKIIIIFSLLIMSGCWDRKELNELAILTGLAIDKEDDEYKVTAQVLNPGEIAGKAQSTRVAVSTYEATGKSVFEALRALTITSPRKLYLSHLKLVVLGEELATQGIGQSLDFLSRDHELRTDFFILISKENDASSILKILTPIDKIPTSKIFDSIESSEENWAPTKGVHLHDLIAKLSSESDNPVLTGVYVEGDIDFGGSVENVERINSPSVISLDYLGIFKEDKLVGWLNKNESKAFNYIMDNVKNTVGVEKCEGGNVTLEIYETNTEVKVVEDNGLPKITVKVESDVSIGEVRCKENILGEEKLKELAEKLDKQTREVLNEGLITAKELQTDIFGFGEQIRKQNPKLWNKVKENWNEEGFVHLDVQIESHYNIRRTGTIKESFQWKASGD</sequence>
<evidence type="ECO:0000256" key="2">
    <source>
        <dbReference type="ARBA" id="ARBA00007886"/>
    </source>
</evidence>
<feature type="domain" description="Spore germination protein N-terminal" evidence="9">
    <location>
        <begin position="21"/>
        <end position="191"/>
    </location>
</feature>
<keyword evidence="11" id="KW-1185">Reference proteome</keyword>
<evidence type="ECO:0000256" key="7">
    <source>
        <dbReference type="ARBA" id="ARBA00023288"/>
    </source>
</evidence>
<accession>A0A6A8DLC7</accession>
<dbReference type="InterPro" id="IPR046953">
    <property type="entry name" value="Spore_GerAC-like_C"/>
</dbReference>
<evidence type="ECO:0000256" key="1">
    <source>
        <dbReference type="ARBA" id="ARBA00004635"/>
    </source>
</evidence>
<dbReference type="PANTHER" id="PTHR35789">
    <property type="entry name" value="SPORE GERMINATION PROTEIN B3"/>
    <property type="match status" value="1"/>
</dbReference>
<evidence type="ECO:0000256" key="6">
    <source>
        <dbReference type="ARBA" id="ARBA00023139"/>
    </source>
</evidence>
<dbReference type="Gene3D" id="3.30.300.210">
    <property type="entry name" value="Nutrient germinant receptor protein C, domain 3"/>
    <property type="match status" value="1"/>
</dbReference>
<dbReference type="PROSITE" id="PS51257">
    <property type="entry name" value="PROKAR_LIPOPROTEIN"/>
    <property type="match status" value="1"/>
</dbReference>
<evidence type="ECO:0000259" key="9">
    <source>
        <dbReference type="Pfam" id="PF25198"/>
    </source>
</evidence>
<dbReference type="NCBIfam" id="TIGR02887">
    <property type="entry name" value="spore_ger_x_C"/>
    <property type="match status" value="1"/>
</dbReference>
<keyword evidence="4" id="KW-0732">Signal</keyword>
<organism evidence="10 11">
    <name type="scientific">Aquibacillus halophilus</name>
    <dbReference type="NCBI Taxonomy" id="930132"/>
    <lineage>
        <taxon>Bacteria</taxon>
        <taxon>Bacillati</taxon>
        <taxon>Bacillota</taxon>
        <taxon>Bacilli</taxon>
        <taxon>Bacillales</taxon>
        <taxon>Bacillaceae</taxon>
        <taxon>Aquibacillus</taxon>
    </lineage>
</organism>
<dbReference type="InterPro" id="IPR008844">
    <property type="entry name" value="Spore_GerAC-like"/>
</dbReference>
<comment type="subcellular location">
    <subcellularLocation>
        <location evidence="1">Membrane</location>
        <topology evidence="1">Lipid-anchor</topology>
    </subcellularLocation>
</comment>
<keyword evidence="7" id="KW-0449">Lipoprotein</keyword>
<keyword evidence="5" id="KW-0472">Membrane</keyword>
<keyword evidence="3" id="KW-0309">Germination</keyword>
<dbReference type="Pfam" id="PF05504">
    <property type="entry name" value="Spore_GerAC"/>
    <property type="match status" value="1"/>
</dbReference>
<evidence type="ECO:0000256" key="5">
    <source>
        <dbReference type="ARBA" id="ARBA00023136"/>
    </source>
</evidence>
<reference evidence="10" key="1">
    <citation type="submission" date="2019-11" db="EMBL/GenBank/DDBJ databases">
        <authorList>
            <person name="Li J."/>
        </authorList>
    </citation>
    <scope>NUCLEOTIDE SEQUENCE</scope>
    <source>
        <strain evidence="10">B6B</strain>
    </source>
</reference>
<keyword evidence="6" id="KW-0564">Palmitate</keyword>
<dbReference type="AlphaFoldDB" id="A0A6A8DLC7"/>
<dbReference type="Proteomes" id="UP000799092">
    <property type="component" value="Unassembled WGS sequence"/>
</dbReference>
<dbReference type="InterPro" id="IPR038501">
    <property type="entry name" value="Spore_GerAC_C_sf"/>
</dbReference>
<gene>
    <name evidence="10" type="ORF">GH741_05160</name>
</gene>
<comment type="caution">
    <text evidence="10">The sequence shown here is derived from an EMBL/GenBank/DDBJ whole genome shotgun (WGS) entry which is preliminary data.</text>
</comment>
<dbReference type="EMBL" id="WJNG01000003">
    <property type="protein sequence ID" value="MRH42062.1"/>
    <property type="molecule type" value="Genomic_DNA"/>
</dbReference>
<dbReference type="Gene3D" id="6.20.190.10">
    <property type="entry name" value="Nutrient germinant receptor protein C, domain 1"/>
    <property type="match status" value="1"/>
</dbReference>
<evidence type="ECO:0000256" key="4">
    <source>
        <dbReference type="ARBA" id="ARBA00022729"/>
    </source>
</evidence>
<comment type="similarity">
    <text evidence="2">Belongs to the GerABKC lipoprotein family.</text>
</comment>
<proteinExistence type="inferred from homology"/>
<evidence type="ECO:0000256" key="3">
    <source>
        <dbReference type="ARBA" id="ARBA00022544"/>
    </source>
</evidence>
<feature type="domain" description="Spore germination GerAC-like C-terminal" evidence="8">
    <location>
        <begin position="223"/>
        <end position="383"/>
    </location>
</feature>
<dbReference type="RefSeq" id="WP_153735714.1">
    <property type="nucleotide sequence ID" value="NZ_WJNG01000003.1"/>
</dbReference>
<evidence type="ECO:0000313" key="10">
    <source>
        <dbReference type="EMBL" id="MRH42062.1"/>
    </source>
</evidence>
<dbReference type="OrthoDB" id="9816067at2"/>
<protein>
    <submittedName>
        <fullName evidence="10">Ger(X)C family spore germination protein</fullName>
    </submittedName>
</protein>
<dbReference type="InterPro" id="IPR057336">
    <property type="entry name" value="GerAC_N"/>
</dbReference>
<evidence type="ECO:0000313" key="11">
    <source>
        <dbReference type="Proteomes" id="UP000799092"/>
    </source>
</evidence>
<dbReference type="PANTHER" id="PTHR35789:SF1">
    <property type="entry name" value="SPORE GERMINATION PROTEIN B3"/>
    <property type="match status" value="1"/>
</dbReference>